<comment type="caution">
    <text evidence="3">The sequence shown here is derived from an EMBL/GenBank/DDBJ whole genome shotgun (WGS) entry which is preliminary data.</text>
</comment>
<evidence type="ECO:0000256" key="1">
    <source>
        <dbReference type="SAM" id="MobiDB-lite"/>
    </source>
</evidence>
<proteinExistence type="predicted"/>
<reference evidence="3" key="1">
    <citation type="submission" date="2020-07" db="EMBL/GenBank/DDBJ databases">
        <title>Ethylene signaling mediates host invasion by parasitic plants.</title>
        <authorList>
            <person name="Yoshida S."/>
        </authorList>
    </citation>
    <scope>NUCLEOTIDE SEQUENCE</scope>
    <source>
        <strain evidence="3">Okayama</strain>
    </source>
</reference>
<gene>
    <name evidence="3" type="ORF">PHJA_001311200</name>
</gene>
<dbReference type="Pfam" id="PF00304">
    <property type="entry name" value="Gamma-thionin"/>
    <property type="match status" value="1"/>
</dbReference>
<keyword evidence="4" id="KW-1185">Reference proteome</keyword>
<protein>
    <submittedName>
        <fullName evidence="3">Defensin-like protein</fullName>
    </submittedName>
</protein>
<feature type="compositionally biased region" description="Pro residues" evidence="1">
    <location>
        <begin position="72"/>
        <end position="87"/>
    </location>
</feature>
<dbReference type="SUPFAM" id="SSF57095">
    <property type="entry name" value="Scorpion toxin-like"/>
    <property type="match status" value="1"/>
</dbReference>
<name>A0A830C0I5_9LAMI</name>
<feature type="domain" description="Knottins-like" evidence="2">
    <location>
        <begin position="16"/>
        <end position="63"/>
    </location>
</feature>
<accession>A0A830C0I5</accession>
<feature type="region of interest" description="Disordered" evidence="1">
    <location>
        <begin position="65"/>
        <end position="105"/>
    </location>
</feature>
<dbReference type="Gene3D" id="3.30.30.10">
    <property type="entry name" value="Knottin, scorpion toxin-like"/>
    <property type="match status" value="1"/>
</dbReference>
<evidence type="ECO:0000259" key="2">
    <source>
        <dbReference type="Pfam" id="PF00304"/>
    </source>
</evidence>
<sequence length="105" mass="11492">MYEMNADELMIHTEARTCFSRSKRYNGMCFFRNQINNCKIVCKHEAFTTGKCTHGTCYCSKKCGTSGGHPSQGPPLHPPPSHPPPPSEGNEEGKGGGDEDAPPKH</sequence>
<dbReference type="OrthoDB" id="683455at2759"/>
<evidence type="ECO:0000313" key="3">
    <source>
        <dbReference type="EMBL" id="GFP91672.1"/>
    </source>
</evidence>
<feature type="compositionally biased region" description="Basic and acidic residues" evidence="1">
    <location>
        <begin position="91"/>
        <end position="105"/>
    </location>
</feature>
<dbReference type="EMBL" id="BMAC01000251">
    <property type="protein sequence ID" value="GFP91672.1"/>
    <property type="molecule type" value="Genomic_DNA"/>
</dbReference>
<dbReference type="InterPro" id="IPR003614">
    <property type="entry name" value="Knottins"/>
</dbReference>
<dbReference type="Proteomes" id="UP000653305">
    <property type="component" value="Unassembled WGS sequence"/>
</dbReference>
<evidence type="ECO:0000313" key="4">
    <source>
        <dbReference type="Proteomes" id="UP000653305"/>
    </source>
</evidence>
<dbReference type="AlphaFoldDB" id="A0A830C0I5"/>
<dbReference type="InterPro" id="IPR036574">
    <property type="entry name" value="Scorpion_toxin-like_sf"/>
</dbReference>
<organism evidence="3 4">
    <name type="scientific">Phtheirospermum japonicum</name>
    <dbReference type="NCBI Taxonomy" id="374723"/>
    <lineage>
        <taxon>Eukaryota</taxon>
        <taxon>Viridiplantae</taxon>
        <taxon>Streptophyta</taxon>
        <taxon>Embryophyta</taxon>
        <taxon>Tracheophyta</taxon>
        <taxon>Spermatophyta</taxon>
        <taxon>Magnoliopsida</taxon>
        <taxon>eudicotyledons</taxon>
        <taxon>Gunneridae</taxon>
        <taxon>Pentapetalae</taxon>
        <taxon>asterids</taxon>
        <taxon>lamiids</taxon>
        <taxon>Lamiales</taxon>
        <taxon>Orobanchaceae</taxon>
        <taxon>Orobanchaceae incertae sedis</taxon>
        <taxon>Phtheirospermum</taxon>
    </lineage>
</organism>